<feature type="region of interest" description="Disordered" evidence="2">
    <location>
        <begin position="1"/>
        <end position="131"/>
    </location>
</feature>
<keyword evidence="1" id="KW-0175">Coiled coil</keyword>
<dbReference type="EMBL" id="HBHP01034799">
    <property type="protein sequence ID" value="CAD9777390.1"/>
    <property type="molecule type" value="Transcribed_RNA"/>
</dbReference>
<proteinExistence type="predicted"/>
<organism evidence="3">
    <name type="scientific">Lotharella oceanica</name>
    <dbReference type="NCBI Taxonomy" id="641309"/>
    <lineage>
        <taxon>Eukaryota</taxon>
        <taxon>Sar</taxon>
        <taxon>Rhizaria</taxon>
        <taxon>Cercozoa</taxon>
        <taxon>Chlorarachniophyceae</taxon>
        <taxon>Lotharella</taxon>
    </lineage>
</organism>
<accession>A0A7S2U2L6</accession>
<protein>
    <submittedName>
        <fullName evidence="3">Uncharacterized protein</fullName>
    </submittedName>
</protein>
<sequence>MKSKRVYSKMSKRPGITSNDGKFKRPKKKQDINTNLQRTPSANKESTLMTTKTFSKSKNNQKATSRNSAQEQQNATKDAKEKLNLKSSPSSNKSIHKPPSHIESSKSSTRATLRPFSKGRTSPNSSSQSQIMAVVSENQLENSQLQLEVLANEAQLLGSKYDHEVTVNFAESKMQEIHSEIERFKRELHGKIQGCASKIIQELNKRIVEPFQQDMQKLVYHLESSSFENTQMKHRLKRTHQARTTHYQAYNKGVQYLR</sequence>
<feature type="compositionally biased region" description="Polar residues" evidence="2">
    <location>
        <begin position="32"/>
        <end position="76"/>
    </location>
</feature>
<reference evidence="3" key="1">
    <citation type="submission" date="2021-01" db="EMBL/GenBank/DDBJ databases">
        <authorList>
            <person name="Corre E."/>
            <person name="Pelletier E."/>
            <person name="Niang G."/>
            <person name="Scheremetjew M."/>
            <person name="Finn R."/>
            <person name="Kale V."/>
            <person name="Holt S."/>
            <person name="Cochrane G."/>
            <person name="Meng A."/>
            <person name="Brown T."/>
            <person name="Cohen L."/>
        </authorList>
    </citation>
    <scope>NUCLEOTIDE SEQUENCE</scope>
    <source>
        <strain evidence="3">CCMP622</strain>
    </source>
</reference>
<evidence type="ECO:0000313" key="3">
    <source>
        <dbReference type="EMBL" id="CAD9777390.1"/>
    </source>
</evidence>
<feature type="compositionally biased region" description="Basic residues" evidence="2">
    <location>
        <begin position="1"/>
        <end position="12"/>
    </location>
</feature>
<evidence type="ECO:0000256" key="1">
    <source>
        <dbReference type="SAM" id="Coils"/>
    </source>
</evidence>
<gene>
    <name evidence="3" type="ORF">LSP00402_LOCUS21406</name>
</gene>
<feature type="coiled-coil region" evidence="1">
    <location>
        <begin position="133"/>
        <end position="187"/>
    </location>
</feature>
<dbReference type="AlphaFoldDB" id="A0A7S2U2L6"/>
<name>A0A7S2U2L6_9EUKA</name>
<evidence type="ECO:0000256" key="2">
    <source>
        <dbReference type="SAM" id="MobiDB-lite"/>
    </source>
</evidence>
<feature type="compositionally biased region" description="Polar residues" evidence="2">
    <location>
        <begin position="119"/>
        <end position="131"/>
    </location>
</feature>